<evidence type="ECO:0000313" key="2">
    <source>
        <dbReference type="EMBL" id="GIH43997.1"/>
    </source>
</evidence>
<keyword evidence="3" id="KW-1185">Reference proteome</keyword>
<keyword evidence="1" id="KW-0472">Membrane</keyword>
<keyword evidence="1" id="KW-1133">Transmembrane helix</keyword>
<gene>
    <name evidence="2" type="ORF">Mco01_69970</name>
</gene>
<feature type="transmembrane region" description="Helical" evidence="1">
    <location>
        <begin position="6"/>
        <end position="29"/>
    </location>
</feature>
<feature type="transmembrane region" description="Helical" evidence="1">
    <location>
        <begin position="175"/>
        <end position="193"/>
    </location>
</feature>
<protein>
    <recommendedName>
        <fullName evidence="4">Cadmium transporter</fullName>
    </recommendedName>
</protein>
<proteinExistence type="predicted"/>
<dbReference type="InterPro" id="IPR004676">
    <property type="entry name" value="Cd-R_transporter"/>
</dbReference>
<feature type="transmembrane region" description="Helical" evidence="1">
    <location>
        <begin position="41"/>
        <end position="66"/>
    </location>
</feature>
<dbReference type="Pfam" id="PF03596">
    <property type="entry name" value="Cad"/>
    <property type="match status" value="1"/>
</dbReference>
<dbReference type="EMBL" id="BOOC01000050">
    <property type="protein sequence ID" value="GIH43997.1"/>
    <property type="molecule type" value="Genomic_DNA"/>
</dbReference>
<accession>A0ABQ4GAB3</accession>
<sequence length="200" mass="20431">MNPGILGQAAGLFAVTNVDDIVVLALFFAQGAVHRGAAARIVAGQYLGFLAILALSVAAAFGAAFLPEQAVPYLGLLPLALGGKAAWQAWRNRGEEENGEEGRPATTGPRTLEVAAVTFANGGDNIGVYVPVFATAGLGATSVHVAVFLALVGVWCAAGRFFATRPLVATALGRWGHLLLPLVLMGIGLLILVEGGAFGL</sequence>
<organism evidence="2 3">
    <name type="scientific">Microbispora corallina</name>
    <dbReference type="NCBI Taxonomy" id="83302"/>
    <lineage>
        <taxon>Bacteria</taxon>
        <taxon>Bacillati</taxon>
        <taxon>Actinomycetota</taxon>
        <taxon>Actinomycetes</taxon>
        <taxon>Streptosporangiales</taxon>
        <taxon>Streptosporangiaceae</taxon>
        <taxon>Microbispora</taxon>
    </lineage>
</organism>
<comment type="caution">
    <text evidence="2">The sequence shown here is derived from an EMBL/GenBank/DDBJ whole genome shotgun (WGS) entry which is preliminary data.</text>
</comment>
<evidence type="ECO:0008006" key="4">
    <source>
        <dbReference type="Google" id="ProtNLM"/>
    </source>
</evidence>
<evidence type="ECO:0000256" key="1">
    <source>
        <dbReference type="SAM" id="Phobius"/>
    </source>
</evidence>
<keyword evidence="1" id="KW-0812">Transmembrane</keyword>
<reference evidence="2 3" key="1">
    <citation type="submission" date="2021-01" db="EMBL/GenBank/DDBJ databases">
        <title>Whole genome shotgun sequence of Microbispora corallina NBRC 16416.</title>
        <authorList>
            <person name="Komaki H."/>
            <person name="Tamura T."/>
        </authorList>
    </citation>
    <scope>NUCLEOTIDE SEQUENCE [LARGE SCALE GENOMIC DNA]</scope>
    <source>
        <strain evidence="2 3">NBRC 16416</strain>
    </source>
</reference>
<dbReference type="Proteomes" id="UP000603904">
    <property type="component" value="Unassembled WGS sequence"/>
</dbReference>
<evidence type="ECO:0000313" key="3">
    <source>
        <dbReference type="Proteomes" id="UP000603904"/>
    </source>
</evidence>
<dbReference type="RefSeq" id="WP_204061035.1">
    <property type="nucleotide sequence ID" value="NZ_BAAAGP010000040.1"/>
</dbReference>
<feature type="transmembrane region" description="Helical" evidence="1">
    <location>
        <begin position="143"/>
        <end position="163"/>
    </location>
</feature>
<name>A0ABQ4GAB3_9ACTN</name>